<dbReference type="GO" id="GO:0009399">
    <property type="term" value="P:nitrogen fixation"/>
    <property type="evidence" value="ECO:0007669"/>
    <property type="project" value="InterPro"/>
</dbReference>
<evidence type="ECO:0000313" key="2">
    <source>
        <dbReference type="Proteomes" id="UP000001192"/>
    </source>
</evidence>
<dbReference type="Proteomes" id="UP000001192">
    <property type="component" value="Plasmid pBPHY02"/>
</dbReference>
<dbReference type="GO" id="GO:0030151">
    <property type="term" value="F:molybdenum ion binding"/>
    <property type="evidence" value="ECO:0007669"/>
    <property type="project" value="InterPro"/>
</dbReference>
<geneLocation type="plasmid" evidence="1 2">
    <name>pBPHY02</name>
</geneLocation>
<keyword evidence="2" id="KW-1185">Reference proteome</keyword>
<proteinExistence type="predicted"/>
<name>B2JYB2_PARP8</name>
<sequence length="192" mass="21381">MTMDFHATLMRHAINPNDCTVLALAGVLSAAFEEAGVRILPICGLNADETRWLLARWFPGADGALSLPQGAFAVTTPQRGSRYDEVEDLITLFKAHADPRAGTTSEVHCISHALACASVRDKHLWQDLRLRSRHELSALLGYWFPRLAEKNVHGMKWKKFLHKQLCEREALSICKAPYCGDCADFADCFGPE</sequence>
<dbReference type="AlphaFoldDB" id="B2JYB2"/>
<dbReference type="HOGENOM" id="CLU_094545_2_0_4"/>
<reference evidence="2" key="1">
    <citation type="journal article" date="2014" name="Stand. Genomic Sci.">
        <title>Complete genome sequence of Burkholderia phymatum STM815(T), a broad host range and efficient nitrogen-fixing symbiont of Mimosa species.</title>
        <authorList>
            <person name="Moulin L."/>
            <person name="Klonowska A."/>
            <person name="Caroline B."/>
            <person name="Booth K."/>
            <person name="Vriezen J.A."/>
            <person name="Melkonian R."/>
            <person name="James E.K."/>
            <person name="Young J.P."/>
            <person name="Bena G."/>
            <person name="Hauser L."/>
            <person name="Land M."/>
            <person name="Kyrpides N."/>
            <person name="Bruce D."/>
            <person name="Chain P."/>
            <person name="Copeland A."/>
            <person name="Pitluck S."/>
            <person name="Woyke T."/>
            <person name="Lizotte-Waniewski M."/>
            <person name="Bristow J."/>
            <person name="Riley M."/>
        </authorList>
    </citation>
    <scope>NUCLEOTIDE SEQUENCE [LARGE SCALE GENOMIC DNA]</scope>
    <source>
        <strain evidence="2">DSM 17167 / CIP 108236 / LMG 21445 / STM815</strain>
        <plasmid evidence="2">Plasmid pBPHY02</plasmid>
    </source>
</reference>
<dbReference type="InterPro" id="IPR006975">
    <property type="entry name" value="NifQ"/>
</dbReference>
<dbReference type="EMBL" id="CP001046">
    <property type="protein sequence ID" value="ACC76620.1"/>
    <property type="molecule type" value="Genomic_DNA"/>
</dbReference>
<organism evidence="1 2">
    <name type="scientific">Paraburkholderia phymatum (strain DSM 17167 / CIP 108236 / LMG 21445 / STM815)</name>
    <name type="common">Burkholderia phymatum</name>
    <dbReference type="NCBI Taxonomy" id="391038"/>
    <lineage>
        <taxon>Bacteria</taxon>
        <taxon>Pseudomonadati</taxon>
        <taxon>Pseudomonadota</taxon>
        <taxon>Betaproteobacteria</taxon>
        <taxon>Burkholderiales</taxon>
        <taxon>Burkholderiaceae</taxon>
        <taxon>Paraburkholderia</taxon>
    </lineage>
</organism>
<keyword evidence="1" id="KW-0614">Plasmid</keyword>
<accession>B2JYB2</accession>
<gene>
    <name evidence="1" type="ordered locus">Bphy_7734</name>
</gene>
<dbReference type="KEGG" id="bph:Bphy_7734"/>
<dbReference type="Pfam" id="PF04891">
    <property type="entry name" value="NifQ"/>
    <property type="match status" value="1"/>
</dbReference>
<protein>
    <submittedName>
        <fullName evidence="1">NifQ family protein</fullName>
    </submittedName>
</protein>
<evidence type="ECO:0000313" key="1">
    <source>
        <dbReference type="EMBL" id="ACC76620.1"/>
    </source>
</evidence>
<dbReference type="eggNOG" id="ENOG50327FW">
    <property type="taxonomic scope" value="Bacteria"/>
</dbReference>